<evidence type="ECO:0000259" key="2">
    <source>
        <dbReference type="Pfam" id="PF09835"/>
    </source>
</evidence>
<gene>
    <name evidence="3" type="ORF">CEW91_02360</name>
</gene>
<keyword evidence="1" id="KW-0472">Membrane</keyword>
<reference evidence="3 4" key="1">
    <citation type="submission" date="2017-06" db="EMBL/GenBank/DDBJ databases">
        <title>Complete genome sequence of Idiomarina piscisalsi strain 10PY1A isolated from soil of Soudi Arabia.</title>
        <authorList>
            <person name="Kim M.-C."/>
            <person name="Jung B.K."/>
            <person name="Budiyanto F."/>
            <person name="Nzila A."/>
            <person name="Shin J.-H."/>
        </authorList>
    </citation>
    <scope>NUCLEOTIDE SEQUENCE [LARGE SCALE GENOMIC DNA]</scope>
    <source>
        <strain evidence="3 4">10PY1A</strain>
    </source>
</reference>
<protein>
    <recommendedName>
        <fullName evidence="2">DUF2062 domain-containing protein</fullName>
    </recommendedName>
</protein>
<dbReference type="Proteomes" id="UP000197717">
    <property type="component" value="Chromosome"/>
</dbReference>
<dbReference type="NCBIfam" id="TIGR03546">
    <property type="entry name" value="TIGR03546 family protein"/>
    <property type="match status" value="1"/>
</dbReference>
<organism evidence="3 4">
    <name type="scientific">Idiomarina piscisalsi</name>
    <dbReference type="NCBI Taxonomy" id="1096243"/>
    <lineage>
        <taxon>Bacteria</taxon>
        <taxon>Pseudomonadati</taxon>
        <taxon>Pseudomonadota</taxon>
        <taxon>Gammaproteobacteria</taxon>
        <taxon>Alteromonadales</taxon>
        <taxon>Idiomarinaceae</taxon>
        <taxon>Idiomarina</taxon>
    </lineage>
</organism>
<proteinExistence type="predicted"/>
<accession>A0ABN5AUV8</accession>
<keyword evidence="1" id="KW-0812">Transmembrane</keyword>
<feature type="transmembrane region" description="Helical" evidence="1">
    <location>
        <begin position="49"/>
        <end position="72"/>
    </location>
</feature>
<dbReference type="RefSeq" id="WP_088767500.1">
    <property type="nucleotide sequence ID" value="NZ_CP022133.1"/>
</dbReference>
<feature type="domain" description="DUF2062" evidence="2">
    <location>
        <begin position="8"/>
        <end position="140"/>
    </location>
</feature>
<dbReference type="InterPro" id="IPR018639">
    <property type="entry name" value="DUF2062"/>
</dbReference>
<dbReference type="Pfam" id="PF09835">
    <property type="entry name" value="DUF2062"/>
    <property type="match status" value="1"/>
</dbReference>
<dbReference type="EMBL" id="CP022133">
    <property type="protein sequence ID" value="ASG65063.1"/>
    <property type="molecule type" value="Genomic_DNA"/>
</dbReference>
<dbReference type="InterPro" id="IPR019935">
    <property type="entry name" value="CHP03546"/>
</dbReference>
<evidence type="ECO:0000256" key="1">
    <source>
        <dbReference type="SAM" id="Phobius"/>
    </source>
</evidence>
<feature type="transmembrane region" description="Helical" evidence="1">
    <location>
        <begin position="116"/>
        <end position="137"/>
    </location>
</feature>
<keyword evidence="1" id="KW-1133">Transmembrane helix</keyword>
<name>A0ABN5AUV8_9GAMM</name>
<evidence type="ECO:0000313" key="3">
    <source>
        <dbReference type="EMBL" id="ASG65063.1"/>
    </source>
</evidence>
<sequence length="202" mass="22615">MLTILAKLLKALNSETSPWALALAVVLGMFIGLTPLWRIHNLIIILAALIFRVNLSLFLVSFGVFSGIAYLLDPVFHDMGLSILNASSWQGIYEAAYASAVGRLSMFNHTITMGSVVFSLLAAPFVAAISYFIVANYRKRIQKAFMKLRVVQIIKGSRFWQIYSSLRGNYETRYYSLARTGRIYRVCAAVGGYFVVIPGRHY</sequence>
<evidence type="ECO:0000313" key="4">
    <source>
        <dbReference type="Proteomes" id="UP000197717"/>
    </source>
</evidence>
<keyword evidence="4" id="KW-1185">Reference proteome</keyword>
<feature type="transmembrane region" description="Helical" evidence="1">
    <location>
        <begin position="20"/>
        <end position="37"/>
    </location>
</feature>